<feature type="non-terminal residue" evidence="2">
    <location>
        <position position="1"/>
    </location>
</feature>
<dbReference type="Gene3D" id="3.40.50.300">
    <property type="entry name" value="P-loop containing nucleotide triphosphate hydrolases"/>
    <property type="match status" value="1"/>
</dbReference>
<evidence type="ECO:0000313" key="2">
    <source>
        <dbReference type="EMBL" id="GAH93915.1"/>
    </source>
</evidence>
<dbReference type="AlphaFoldDB" id="X1KJY4"/>
<protein>
    <recommendedName>
        <fullName evidence="1">Endonuclease GajA/Old nuclease/RecF-like AAA domain-containing protein</fullName>
    </recommendedName>
</protein>
<dbReference type="PANTHER" id="PTHR43581:SF2">
    <property type="entry name" value="EXCINUCLEASE ATPASE SUBUNIT"/>
    <property type="match status" value="1"/>
</dbReference>
<dbReference type="InterPro" id="IPR041685">
    <property type="entry name" value="AAA_GajA/Old/RecF-like"/>
</dbReference>
<accession>X1KJY4</accession>
<dbReference type="InterPro" id="IPR051396">
    <property type="entry name" value="Bact_Antivir_Def_Nuclease"/>
</dbReference>
<reference evidence="2" key="1">
    <citation type="journal article" date="2014" name="Front. Microbiol.">
        <title>High frequency of phylogenetically diverse reductive dehalogenase-homologous genes in deep subseafloor sedimentary metagenomes.</title>
        <authorList>
            <person name="Kawai M."/>
            <person name="Futagami T."/>
            <person name="Toyoda A."/>
            <person name="Takaki Y."/>
            <person name="Nishi S."/>
            <person name="Hori S."/>
            <person name="Arai W."/>
            <person name="Tsubouchi T."/>
            <person name="Morono Y."/>
            <person name="Uchiyama I."/>
            <person name="Ito T."/>
            <person name="Fujiyama A."/>
            <person name="Inagaki F."/>
            <person name="Takami H."/>
        </authorList>
    </citation>
    <scope>NUCLEOTIDE SEQUENCE</scope>
    <source>
        <strain evidence="2">Expedition CK06-06</strain>
    </source>
</reference>
<feature type="domain" description="Endonuclease GajA/Old nuclease/RecF-like AAA" evidence="1">
    <location>
        <begin position="20"/>
        <end position="121"/>
    </location>
</feature>
<dbReference type="EMBL" id="BARU01045501">
    <property type="protein sequence ID" value="GAH93915.1"/>
    <property type="molecule type" value="Genomic_DNA"/>
</dbReference>
<dbReference type="PANTHER" id="PTHR43581">
    <property type="entry name" value="ATP/GTP PHOSPHATASE"/>
    <property type="match status" value="1"/>
</dbReference>
<dbReference type="Pfam" id="PF13175">
    <property type="entry name" value="AAA_15"/>
    <property type="match status" value="1"/>
</dbReference>
<organism evidence="2">
    <name type="scientific">marine sediment metagenome</name>
    <dbReference type="NCBI Taxonomy" id="412755"/>
    <lineage>
        <taxon>unclassified sequences</taxon>
        <taxon>metagenomes</taxon>
        <taxon>ecological metagenomes</taxon>
    </lineage>
</organism>
<gene>
    <name evidence="2" type="ORF">S03H2_69015</name>
</gene>
<sequence length="148" mass="17168">INFEDIQGLSLEEGLEKWFLKLNLPRIKSQRVKEEEILIKVMVDLLDKNENVSIQDVGFGISQILPVFIESLRMKQDHTLILEQPEIHLHPNMQSKLADFLLSMAMSKKQFIIETHSEHLINRLCLRIAQDATNKLKDKISIVFVKPP</sequence>
<comment type="caution">
    <text evidence="2">The sequence shown here is derived from an EMBL/GenBank/DDBJ whole genome shotgun (WGS) entry which is preliminary data.</text>
</comment>
<dbReference type="InterPro" id="IPR027417">
    <property type="entry name" value="P-loop_NTPase"/>
</dbReference>
<proteinExistence type="predicted"/>
<feature type="non-terminal residue" evidence="2">
    <location>
        <position position="148"/>
    </location>
</feature>
<evidence type="ECO:0000259" key="1">
    <source>
        <dbReference type="Pfam" id="PF13175"/>
    </source>
</evidence>
<name>X1KJY4_9ZZZZ</name>
<dbReference type="SUPFAM" id="SSF52540">
    <property type="entry name" value="P-loop containing nucleoside triphosphate hydrolases"/>
    <property type="match status" value="1"/>
</dbReference>